<dbReference type="Proteomes" id="UP000002696">
    <property type="component" value="Chromosome"/>
</dbReference>
<name>D9QIB3_BRESC</name>
<keyword evidence="3" id="KW-1185">Reference proteome</keyword>
<organism evidence="2 3">
    <name type="scientific">Brevundimonas subvibrioides (strain ATCC 15264 / DSM 4735 / LMG 14903 / NBRC 16000 / CB 81)</name>
    <name type="common">Caulobacter subvibrioides</name>
    <dbReference type="NCBI Taxonomy" id="633149"/>
    <lineage>
        <taxon>Bacteria</taxon>
        <taxon>Pseudomonadati</taxon>
        <taxon>Pseudomonadota</taxon>
        <taxon>Alphaproteobacteria</taxon>
        <taxon>Caulobacterales</taxon>
        <taxon>Caulobacteraceae</taxon>
        <taxon>Brevundimonas</taxon>
    </lineage>
</organism>
<evidence type="ECO:0000313" key="3">
    <source>
        <dbReference type="Proteomes" id="UP000002696"/>
    </source>
</evidence>
<sequence>MSAQNQPVWQWWASLDEETYTVGPEDTREAVIEAGLVDFDGRSFHIVEAIKGDPAQMLPNAETFVSRALEDAADEGEFGKDGDYDLAGKPEVHQAAFADLDAAIATWVVKWGHLLPTPWKFRSTRNPEVIEGATYCLACDEVLKDDDIVMDDVSGDVLHVACCGPERDSYVKDIGTGEPLGPDDPIPTGYRWGDRPMPKGHGQ</sequence>
<dbReference type="RefSeq" id="WP_013267520.1">
    <property type="nucleotide sequence ID" value="NC_014375.1"/>
</dbReference>
<proteinExistence type="predicted"/>
<evidence type="ECO:0000256" key="1">
    <source>
        <dbReference type="SAM" id="MobiDB-lite"/>
    </source>
</evidence>
<dbReference type="BioCyc" id="BSUB633149:G1GM8-101-MONOMER"/>
<evidence type="ECO:0000313" key="2">
    <source>
        <dbReference type="EMBL" id="ADK99415.1"/>
    </source>
</evidence>
<dbReference type="InParanoid" id="D9QIB3"/>
<dbReference type="STRING" id="633149.Bresu_0101"/>
<feature type="region of interest" description="Disordered" evidence="1">
    <location>
        <begin position="173"/>
        <end position="203"/>
    </location>
</feature>
<accession>D9QIB3</accession>
<dbReference type="KEGG" id="bsb:Bresu_0101"/>
<dbReference type="HOGENOM" id="CLU_1346778_0_0_5"/>
<dbReference type="EMBL" id="CP002102">
    <property type="protein sequence ID" value="ADK99415.1"/>
    <property type="molecule type" value="Genomic_DNA"/>
</dbReference>
<protein>
    <submittedName>
        <fullName evidence="2">Uncharacterized protein</fullName>
    </submittedName>
</protein>
<gene>
    <name evidence="2" type="ordered locus">Bresu_0101</name>
</gene>
<dbReference type="AlphaFoldDB" id="D9QIB3"/>
<dbReference type="OrthoDB" id="8456651at2"/>
<reference evidence="3" key="1">
    <citation type="journal article" date="2011" name="J. Bacteriol.">
        <title>Genome sequences of eight morphologically diverse alphaproteobacteria.</title>
        <authorList>
            <consortium name="US DOE Joint Genome Institute"/>
            <person name="Brown P.J."/>
            <person name="Kysela D.T."/>
            <person name="Buechlein A."/>
            <person name="Hemmerich C."/>
            <person name="Brun Y.V."/>
        </authorList>
    </citation>
    <scope>NUCLEOTIDE SEQUENCE [LARGE SCALE GENOMIC DNA]</scope>
    <source>
        <strain evidence="3">ATCC 15264 / DSM 4735 / LMG 14903 / NBRC 16000 / CB 81</strain>
    </source>
</reference>